<dbReference type="Proteomes" id="UP000002164">
    <property type="component" value="Chromosome"/>
</dbReference>
<dbReference type="NCBIfam" id="TIGR02046">
    <property type="entry name" value="sdhC_b558_fam"/>
    <property type="match status" value="1"/>
</dbReference>
<dbReference type="GO" id="GO:0046872">
    <property type="term" value="F:metal ion binding"/>
    <property type="evidence" value="ECO:0007669"/>
    <property type="project" value="UniProtKB-KW"/>
</dbReference>
<evidence type="ECO:0000256" key="7">
    <source>
        <dbReference type="ARBA" id="ARBA00023136"/>
    </source>
</evidence>
<comment type="subcellular location">
    <subcellularLocation>
        <location evidence="1">Membrane</location>
    </subcellularLocation>
</comment>
<feature type="transmembrane region" description="Helical" evidence="9">
    <location>
        <begin position="77"/>
        <end position="105"/>
    </location>
</feature>
<evidence type="ECO:0000313" key="10">
    <source>
        <dbReference type="EMBL" id="ACA41522.1"/>
    </source>
</evidence>
<dbReference type="CDD" id="cd03497">
    <property type="entry name" value="SQR_TypeB_1_TM"/>
    <property type="match status" value="1"/>
</dbReference>
<dbReference type="Gene3D" id="1.20.1300.10">
    <property type="entry name" value="Fumarate reductase/succinate dehydrogenase, transmembrane subunit"/>
    <property type="match status" value="1"/>
</dbReference>
<evidence type="ECO:0000256" key="3">
    <source>
        <dbReference type="ARBA" id="ARBA00022692"/>
    </source>
</evidence>
<evidence type="ECO:0000256" key="4">
    <source>
        <dbReference type="ARBA" id="ARBA00022723"/>
    </source>
</evidence>
<name>B1HW83_LYSSC</name>
<dbReference type="GO" id="GO:0016020">
    <property type="term" value="C:membrane"/>
    <property type="evidence" value="ECO:0007669"/>
    <property type="project" value="UniProtKB-SubCell"/>
</dbReference>
<feature type="binding site" description="axial binding residue" evidence="8">
    <location>
        <position position="178"/>
    </location>
    <ligand>
        <name>heme</name>
        <dbReference type="ChEBI" id="CHEBI:30413"/>
    </ligand>
    <ligandPart>
        <name>Fe</name>
        <dbReference type="ChEBI" id="CHEBI:18248"/>
    </ligandPart>
</feature>
<accession>B1HW83</accession>
<dbReference type="InterPro" id="IPR011138">
    <property type="entry name" value="Cytochrome_b-558"/>
</dbReference>
<dbReference type="InterPro" id="IPR034804">
    <property type="entry name" value="SQR/QFR_C/D"/>
</dbReference>
<feature type="transmembrane region" description="Helical" evidence="9">
    <location>
        <begin position="35"/>
        <end position="57"/>
    </location>
</feature>
<feature type="binding site" description="axial binding residue" evidence="8">
    <location>
        <position position="136"/>
    </location>
    <ligand>
        <name>heme</name>
        <dbReference type="ChEBI" id="CHEBI:30413"/>
    </ligand>
    <ligandPart>
        <name>Fe</name>
        <dbReference type="ChEBI" id="CHEBI:18248"/>
    </ligandPart>
</feature>
<keyword evidence="7 9" id="KW-0472">Membrane</keyword>
<dbReference type="KEGG" id="lsp:Bsph_4054"/>
<sequence length="225" mass="25532">MKYHLQNDDFFCCAILSTKGVTVLSKDREFLWRRLHSLLGIIPVGLFLTMHLFINFTATGGADSYNDATAVMEKIPFLILVEWIVIYIPLMFHAFYGVFIAFTATPNTGRFSTYRNWMFSLQRFTGVFLVIFIAWHIFQTRIQKALGTHVDYDMMANIVANPFMLGFYIVGILSATFHLSNGLWAFLVSWGITQSPQAQKIATYVTNIIFVILSVVGIAAILAFV</sequence>
<keyword evidence="3 9" id="KW-0812">Transmembrane</keyword>
<feature type="binding site" description="axial binding residue" evidence="8">
    <location>
        <position position="93"/>
    </location>
    <ligand>
        <name>heme</name>
        <dbReference type="ChEBI" id="CHEBI:30413"/>
    </ligand>
    <ligandPart>
        <name>Fe</name>
        <dbReference type="ChEBI" id="CHEBI:18248"/>
    </ligandPart>
</feature>
<dbReference type="PIRSF" id="PIRSF000170">
    <property type="entry name" value="Succ_dh_cyt_b558"/>
    <property type="match status" value="1"/>
</dbReference>
<feature type="transmembrane region" description="Helical" evidence="9">
    <location>
        <begin position="201"/>
        <end position="224"/>
    </location>
</feature>
<evidence type="ECO:0000256" key="5">
    <source>
        <dbReference type="ARBA" id="ARBA00022989"/>
    </source>
</evidence>
<proteinExistence type="predicted"/>
<evidence type="ECO:0000256" key="9">
    <source>
        <dbReference type="SAM" id="Phobius"/>
    </source>
</evidence>
<keyword evidence="5 9" id="KW-1133">Transmembrane helix</keyword>
<dbReference type="InterPro" id="IPR000701">
    <property type="entry name" value="SuccDH_FuR_B_TM-su"/>
</dbReference>
<organism evidence="10 11">
    <name type="scientific">Lysinibacillus sphaericus (strain C3-41)</name>
    <dbReference type="NCBI Taxonomy" id="444177"/>
    <lineage>
        <taxon>Bacteria</taxon>
        <taxon>Bacillati</taxon>
        <taxon>Bacillota</taxon>
        <taxon>Bacilli</taxon>
        <taxon>Bacillales</taxon>
        <taxon>Bacillaceae</taxon>
        <taxon>Lysinibacillus</taxon>
    </lineage>
</organism>
<protein>
    <submittedName>
        <fullName evidence="10">Succinate dehydrogenase cytochrome b558 subunit (Cytochrome b-558)</fullName>
    </submittedName>
</protein>
<gene>
    <name evidence="10" type="ordered locus">Bsph_4054</name>
</gene>
<dbReference type="SUPFAM" id="SSF81343">
    <property type="entry name" value="Fumarate reductase respiratory complex transmembrane subunits"/>
    <property type="match status" value="1"/>
</dbReference>
<keyword evidence="4 8" id="KW-0479">Metal-binding</keyword>
<feature type="binding site" description="axial binding residue" evidence="8">
    <location>
        <position position="51"/>
    </location>
    <ligand>
        <name>heme</name>
        <dbReference type="ChEBI" id="CHEBI:30413"/>
    </ligand>
    <ligandPart>
        <name>Fe</name>
        <dbReference type="ChEBI" id="CHEBI:18248"/>
    </ligandPart>
</feature>
<dbReference type="EnsemblBacteria" id="ACA41522">
    <property type="protein sequence ID" value="ACA41522"/>
    <property type="gene ID" value="Bsph_4054"/>
</dbReference>
<evidence type="ECO:0000313" key="11">
    <source>
        <dbReference type="Proteomes" id="UP000002164"/>
    </source>
</evidence>
<dbReference type="HOGENOM" id="CLU_078991_0_0_9"/>
<reference evidence="10 11" key="1">
    <citation type="journal article" date="2008" name="J. Bacteriol.">
        <title>Complete genome sequence of the mosquitocidal bacterium Bacillus sphaericus C3-41 and comparison with those of closely related Bacillus species.</title>
        <authorList>
            <person name="Hu X."/>
            <person name="Fan W."/>
            <person name="Han B."/>
            <person name="Liu H."/>
            <person name="Zheng D."/>
            <person name="Li Q."/>
            <person name="Dong W."/>
            <person name="Yan J."/>
            <person name="Gao M."/>
            <person name="Berry C."/>
            <person name="Yuan Z."/>
        </authorList>
    </citation>
    <scope>NUCLEOTIDE SEQUENCE [LARGE SCALE GENOMIC DNA]</scope>
    <source>
        <strain evidence="10 11">C3-41</strain>
    </source>
</reference>
<evidence type="ECO:0000256" key="1">
    <source>
        <dbReference type="ARBA" id="ARBA00004370"/>
    </source>
</evidence>
<dbReference type="EMBL" id="CP000817">
    <property type="protein sequence ID" value="ACA41522.1"/>
    <property type="molecule type" value="Genomic_DNA"/>
</dbReference>
<dbReference type="InterPro" id="IPR016002">
    <property type="entry name" value="Succ_DH_cyt_b558_Firmicute"/>
</dbReference>
<evidence type="ECO:0000256" key="2">
    <source>
        <dbReference type="ARBA" id="ARBA00022617"/>
    </source>
</evidence>
<evidence type="ECO:0000256" key="6">
    <source>
        <dbReference type="ARBA" id="ARBA00023004"/>
    </source>
</evidence>
<evidence type="ECO:0000256" key="8">
    <source>
        <dbReference type="PIRSR" id="PIRSR000170-1"/>
    </source>
</evidence>
<keyword evidence="6 8" id="KW-0408">Iron</keyword>
<feature type="transmembrane region" description="Helical" evidence="9">
    <location>
        <begin position="117"/>
        <end position="138"/>
    </location>
</feature>
<keyword evidence="2 8" id="KW-0349">Heme</keyword>
<dbReference type="AlphaFoldDB" id="B1HW83"/>
<feature type="transmembrane region" description="Helical" evidence="9">
    <location>
        <begin position="158"/>
        <end position="180"/>
    </location>
</feature>
<dbReference type="Pfam" id="PF01127">
    <property type="entry name" value="Sdh_cyt"/>
    <property type="match status" value="1"/>
</dbReference>